<reference evidence="2 3" key="1">
    <citation type="submission" date="2018-06" db="EMBL/GenBank/DDBJ databases">
        <title>Three novel Pseudomonas species isolated from symptomatic oak.</title>
        <authorList>
            <person name="Bueno-Gonzalez V."/>
            <person name="Brady C."/>
        </authorList>
    </citation>
    <scope>NUCLEOTIDE SEQUENCE [LARGE SCALE GENOMIC DNA]</scope>
    <source>
        <strain evidence="2 3">P26B</strain>
    </source>
</reference>
<dbReference type="NCBIfam" id="NF007133">
    <property type="entry name" value="PRK09579.1"/>
    <property type="match status" value="1"/>
</dbReference>
<feature type="transmembrane region" description="Helical" evidence="1">
    <location>
        <begin position="430"/>
        <end position="450"/>
    </location>
</feature>
<dbReference type="Proteomes" id="UP000291334">
    <property type="component" value="Unassembled WGS sequence"/>
</dbReference>
<dbReference type="NCBIfam" id="NF033617">
    <property type="entry name" value="RND_permease_2"/>
    <property type="match status" value="1"/>
</dbReference>
<feature type="transmembrane region" description="Helical" evidence="1">
    <location>
        <begin position="385"/>
        <end position="409"/>
    </location>
</feature>
<dbReference type="InterPro" id="IPR001036">
    <property type="entry name" value="Acrflvin-R"/>
</dbReference>
<evidence type="ECO:0000313" key="2">
    <source>
        <dbReference type="EMBL" id="TBV07255.1"/>
    </source>
</evidence>
<name>A0ABY1Z7U7_9GAMM</name>
<feature type="transmembrane region" description="Helical" evidence="1">
    <location>
        <begin position="525"/>
        <end position="544"/>
    </location>
</feature>
<gene>
    <name evidence="2" type="ORF">DNK34_08455</name>
</gene>
<keyword evidence="3" id="KW-1185">Reference proteome</keyword>
<dbReference type="SUPFAM" id="SSF82866">
    <property type="entry name" value="Multidrug efflux transporter AcrB transmembrane domain"/>
    <property type="match status" value="2"/>
</dbReference>
<dbReference type="PANTHER" id="PTHR32063">
    <property type="match status" value="1"/>
</dbReference>
<dbReference type="PANTHER" id="PTHR32063:SF14">
    <property type="entry name" value="BLL4319 PROTEIN"/>
    <property type="match status" value="1"/>
</dbReference>
<organism evidence="2 3">
    <name type="scientific">Phytopseudomonas dryadis</name>
    <dbReference type="NCBI Taxonomy" id="2487520"/>
    <lineage>
        <taxon>Bacteria</taxon>
        <taxon>Pseudomonadati</taxon>
        <taxon>Pseudomonadota</taxon>
        <taxon>Gammaproteobacteria</taxon>
        <taxon>Pseudomonadales</taxon>
        <taxon>Pseudomonadaceae</taxon>
        <taxon>Phytopseudomonas</taxon>
    </lineage>
</organism>
<keyword evidence="1" id="KW-0812">Transmembrane</keyword>
<dbReference type="PRINTS" id="PR00702">
    <property type="entry name" value="ACRIFLAVINRP"/>
</dbReference>
<evidence type="ECO:0000256" key="1">
    <source>
        <dbReference type="SAM" id="Phobius"/>
    </source>
</evidence>
<keyword evidence="1" id="KW-0472">Membrane</keyword>
<feature type="transmembrane region" description="Helical" evidence="1">
    <location>
        <begin position="359"/>
        <end position="379"/>
    </location>
</feature>
<feature type="transmembrane region" description="Helical" evidence="1">
    <location>
        <begin position="898"/>
        <end position="922"/>
    </location>
</feature>
<feature type="transmembrane region" description="Helical" evidence="1">
    <location>
        <begin position="845"/>
        <end position="865"/>
    </location>
</feature>
<evidence type="ECO:0000313" key="3">
    <source>
        <dbReference type="Proteomes" id="UP000291334"/>
    </source>
</evidence>
<dbReference type="Gene3D" id="1.20.1640.10">
    <property type="entry name" value="Multidrug efflux transporter AcrB transmembrane domain"/>
    <property type="match status" value="2"/>
</dbReference>
<dbReference type="SUPFAM" id="SSF82714">
    <property type="entry name" value="Multidrug efflux transporter AcrB TolC docking domain, DN and DC subdomains"/>
    <property type="match status" value="2"/>
</dbReference>
<comment type="caution">
    <text evidence="2">The sequence shown here is derived from an EMBL/GenBank/DDBJ whole genome shotgun (WGS) entry which is preliminary data.</text>
</comment>
<feature type="transmembrane region" description="Helical" evidence="1">
    <location>
        <begin position="943"/>
        <end position="964"/>
    </location>
</feature>
<accession>A0ABY1Z7U7</accession>
<dbReference type="SUPFAM" id="SSF82693">
    <property type="entry name" value="Multidrug efflux transporter AcrB pore domain, PN1, PN2, PC1 and PC2 subdomains"/>
    <property type="match status" value="4"/>
</dbReference>
<feature type="transmembrane region" description="Helical" evidence="1">
    <location>
        <begin position="872"/>
        <end position="892"/>
    </location>
</feature>
<sequence length="1014" mass="110003">MAFTDPFIRRPVLATVVSLLIILLGAQAFGKLTIRQYPQMENALITVTTAYPGANAETIQGYITQPLQQSLASAEGIDYMTSVSRQNFSVISIYARIGGNSDRLFTELLAKANEVKNQLPQEAEDPVLSREAADSTALMYVSFHSEVLSNPQITDYLSRVIQPKLATLPGMAEAEILGNQVFAMRLWLDPVKMAAYGVSAADVNDAVRAYNFLAAAGEVKGEYVVTSINAETELKSPEAFAAIPLKTAGDSRVLLRDVARVELGAASYDAVSSFDGIPSVYIGIKATPSANPLDVIREVRAIMPELQAQLPPDLHVSIAYDATEFIQASIDEVIKTLAEAVLIVIVVVFLFLGALRSVLIPVITIPLSMIGVLFFMQLMGYSLNLLTLLAMVLAIGLVVDDAIVVVENIHRHIEDGKTPFDAAIEGAREIAVPVVSMTITLAAVYAPIGFLEGLTGALFKEFALTLAGAVIISGIVALTLSPMMCAKLLRHEENPSGLAHRLDAIFEGLKGRYQRALHGTLETRPVVVVFALIVLCLIPVLLMFTQSELAPEEDQGIVFLMSKAPQPANLDYLNRYTDQFIEVFREFPEYYSSFQINGFDGVQSGIGGFLLKPWHERERSQMDILPEVQARLDRIAGLQIFGFNLPSLPGTGEGLPFQFAVTTPNDYESLLQVTERIRKRAQDSGKFAFLDIDLAFDKPEVVVAIDRQKAAQMGVSMQDLGLTLATLLGEGEINRFTLDGRSYKVIAQVERAYRDNPGWLGSYYVRNAAGEMLPLATLVTVSDRARPTQLNQFQQLNAAIIQGFPIVSMGEAIDTIRQIATEEAPSGFSFDYAGASRQFIQEGSALYLTFGLALALIFLVLAAQFESFRDPLVILVTVPLSICGALVPLFLGFSSMNIYTQVGLVTLIGLITKHGILIVEFANQLRRDQGLSRRAAVEEAAAIRLRPVLMTTAAMVFGMLPLILASGAGAVSRFDIGLVIATGMSVGTLFTLFVLPCVYSLLAHPDAAPAATQG</sequence>
<feature type="transmembrane region" description="Helical" evidence="1">
    <location>
        <begin position="333"/>
        <end position="352"/>
    </location>
</feature>
<dbReference type="EMBL" id="QJUM01000008">
    <property type="protein sequence ID" value="TBV07255.1"/>
    <property type="molecule type" value="Genomic_DNA"/>
</dbReference>
<keyword evidence="1" id="KW-1133">Transmembrane helix</keyword>
<dbReference type="InterPro" id="IPR027463">
    <property type="entry name" value="AcrB_DN_DC_subdom"/>
</dbReference>
<protein>
    <submittedName>
        <fullName evidence="2">Multidrug efflux protein</fullName>
    </submittedName>
</protein>
<dbReference type="Gene3D" id="3.30.2090.10">
    <property type="entry name" value="Multidrug efflux transporter AcrB TolC docking domain, DN and DC subdomains"/>
    <property type="match status" value="2"/>
</dbReference>
<feature type="transmembrane region" description="Helical" evidence="1">
    <location>
        <begin position="976"/>
        <end position="1002"/>
    </location>
</feature>
<dbReference type="Pfam" id="PF00873">
    <property type="entry name" value="ACR_tran"/>
    <property type="match status" value="1"/>
</dbReference>
<proteinExistence type="predicted"/>
<dbReference type="Gene3D" id="3.30.70.1430">
    <property type="entry name" value="Multidrug efflux transporter AcrB pore domain"/>
    <property type="match status" value="2"/>
</dbReference>
<feature type="transmembrane region" description="Helical" evidence="1">
    <location>
        <begin position="462"/>
        <end position="480"/>
    </location>
</feature>
<dbReference type="Gene3D" id="3.30.70.1440">
    <property type="entry name" value="Multidrug efflux transporter AcrB pore domain"/>
    <property type="match status" value="1"/>
</dbReference>
<dbReference type="RefSeq" id="WP_131175488.1">
    <property type="nucleotide sequence ID" value="NZ_QJUM01000008.1"/>
</dbReference>
<dbReference type="Gene3D" id="3.30.70.1320">
    <property type="entry name" value="Multidrug efflux transporter AcrB pore domain like"/>
    <property type="match status" value="1"/>
</dbReference>